<evidence type="ECO:0000313" key="4">
    <source>
        <dbReference type="Proteomes" id="UP000178869"/>
    </source>
</evidence>
<evidence type="ECO:0000259" key="2">
    <source>
        <dbReference type="Pfam" id="PF25087"/>
    </source>
</evidence>
<keyword evidence="3" id="KW-0808">Transferase</keyword>
<dbReference type="InterPro" id="IPR029044">
    <property type="entry name" value="Nucleotide-diphossugar_trans"/>
</dbReference>
<dbReference type="NCBIfam" id="TIGR01208">
    <property type="entry name" value="rmlA_long"/>
    <property type="match status" value="1"/>
</dbReference>
<dbReference type="PANTHER" id="PTHR42883:SF2">
    <property type="entry name" value="THYMIDYLYLTRANSFERASE"/>
    <property type="match status" value="1"/>
</dbReference>
<accession>A0A1G2PCK2</accession>
<sequence length="358" mass="38901">MKALITAGGRGTRLRPLTFTTNKHLVPIANKPMIFYAIEKVRDAGITDIGIIINDGDNELPPAIGDGSRWNAKITYIPQVGGALGLAHAVGAARDFIGEESFLFYLGDNIILADLSPFIERFHSENLSALLAFSKVKDPHRFGVPEFDGDRLVRVIEKPQIPPSDFAVTGIYIYNSDVFQAVDSIKPSARGELEISDAHTWLLENDRPVGWEPITGWWKDTGKPEDLLDCNQFVLDRLGFAETDKNASIPASAIIKGRVSIGKNSRIGDNVYIQGPAVIGDNASIENAYIGAYTSIGSNTVIKGTNIQNSIVFDGANINTDSVISDSLIGYNARITSAKDTLPKGHRLFVGDNSFIEL</sequence>
<dbReference type="InterPro" id="IPR056729">
    <property type="entry name" value="GMPPB_C"/>
</dbReference>
<protein>
    <submittedName>
        <fullName evidence="3">Glucose-1-phosphate thymidylyltransferase</fullName>
    </submittedName>
</protein>
<dbReference type="InterPro" id="IPR005908">
    <property type="entry name" value="G1P_thy_trans_l"/>
</dbReference>
<dbReference type="InterPro" id="IPR011004">
    <property type="entry name" value="Trimer_LpxA-like_sf"/>
</dbReference>
<organism evidence="3 4">
    <name type="scientific">Candidatus Terrybacteria bacterium RIFCSPHIGHO2_01_FULL_43_35</name>
    <dbReference type="NCBI Taxonomy" id="1802361"/>
    <lineage>
        <taxon>Bacteria</taxon>
        <taxon>Candidatus Terryibacteriota</taxon>
    </lineage>
</organism>
<proteinExistence type="predicted"/>
<evidence type="ECO:0000259" key="1">
    <source>
        <dbReference type="Pfam" id="PF00483"/>
    </source>
</evidence>
<dbReference type="SUPFAM" id="SSF51161">
    <property type="entry name" value="Trimeric LpxA-like enzymes"/>
    <property type="match status" value="1"/>
</dbReference>
<dbReference type="EMBL" id="MHSR01000022">
    <property type="protein sequence ID" value="OHA46066.1"/>
    <property type="molecule type" value="Genomic_DNA"/>
</dbReference>
<reference evidence="3 4" key="1">
    <citation type="journal article" date="2016" name="Nat. Commun.">
        <title>Thousands of microbial genomes shed light on interconnected biogeochemical processes in an aquifer system.</title>
        <authorList>
            <person name="Anantharaman K."/>
            <person name="Brown C.T."/>
            <person name="Hug L.A."/>
            <person name="Sharon I."/>
            <person name="Castelle C.J."/>
            <person name="Probst A.J."/>
            <person name="Thomas B.C."/>
            <person name="Singh A."/>
            <person name="Wilkins M.J."/>
            <person name="Karaoz U."/>
            <person name="Brodie E.L."/>
            <person name="Williams K.H."/>
            <person name="Hubbard S.S."/>
            <person name="Banfield J.F."/>
        </authorList>
    </citation>
    <scope>NUCLEOTIDE SEQUENCE [LARGE SCALE GENOMIC DNA]</scope>
</reference>
<dbReference type="Pfam" id="PF25087">
    <property type="entry name" value="GMPPB_C"/>
    <property type="match status" value="1"/>
</dbReference>
<dbReference type="GO" id="GO:0016740">
    <property type="term" value="F:transferase activity"/>
    <property type="evidence" value="ECO:0007669"/>
    <property type="project" value="UniProtKB-KW"/>
</dbReference>
<dbReference type="Proteomes" id="UP000178869">
    <property type="component" value="Unassembled WGS sequence"/>
</dbReference>
<dbReference type="InterPro" id="IPR005835">
    <property type="entry name" value="NTP_transferase_dom"/>
</dbReference>
<feature type="domain" description="Nucleotidyl transferase" evidence="1">
    <location>
        <begin position="2"/>
        <end position="236"/>
    </location>
</feature>
<dbReference type="AlphaFoldDB" id="A0A1G2PCK2"/>
<gene>
    <name evidence="3" type="ORF">A2828_01080</name>
</gene>
<dbReference type="CDD" id="cd04189">
    <property type="entry name" value="G1P_TT_long"/>
    <property type="match status" value="1"/>
</dbReference>
<comment type="caution">
    <text evidence="3">The sequence shown here is derived from an EMBL/GenBank/DDBJ whole genome shotgun (WGS) entry which is preliminary data.</text>
</comment>
<dbReference type="SUPFAM" id="SSF53448">
    <property type="entry name" value="Nucleotide-diphospho-sugar transferases"/>
    <property type="match status" value="1"/>
</dbReference>
<feature type="domain" description="Mannose-1-phosphate guanyltransferase C-terminal" evidence="2">
    <location>
        <begin position="273"/>
        <end position="337"/>
    </location>
</feature>
<dbReference type="Gene3D" id="3.90.550.10">
    <property type="entry name" value="Spore Coat Polysaccharide Biosynthesis Protein SpsA, Chain A"/>
    <property type="match status" value="1"/>
</dbReference>
<dbReference type="PANTHER" id="PTHR42883">
    <property type="entry name" value="GLUCOSE-1-PHOSPHATE THYMIDYLTRANSFERASE"/>
    <property type="match status" value="1"/>
</dbReference>
<evidence type="ECO:0000313" key="3">
    <source>
        <dbReference type="EMBL" id="OHA46066.1"/>
    </source>
</evidence>
<dbReference type="Pfam" id="PF00483">
    <property type="entry name" value="NTP_transferase"/>
    <property type="match status" value="1"/>
</dbReference>
<name>A0A1G2PCK2_9BACT</name>
<dbReference type="Gene3D" id="2.160.10.10">
    <property type="entry name" value="Hexapeptide repeat proteins"/>
    <property type="match status" value="2"/>
</dbReference>